<dbReference type="GO" id="GO:0046872">
    <property type="term" value="F:metal ion binding"/>
    <property type="evidence" value="ECO:0007669"/>
    <property type="project" value="UniProtKB-UniRule"/>
</dbReference>
<keyword evidence="7 14" id="KW-0862">Zinc</keyword>
<evidence type="ECO:0000256" key="8">
    <source>
        <dbReference type="ARBA" id="ARBA00022989"/>
    </source>
</evidence>
<evidence type="ECO:0000256" key="1">
    <source>
        <dbReference type="ARBA" id="ARBA00004477"/>
    </source>
</evidence>
<dbReference type="InterPro" id="IPR001915">
    <property type="entry name" value="Peptidase_M48"/>
</dbReference>
<dbReference type="Gene3D" id="3.30.2010.10">
    <property type="entry name" value="Metalloproteases ('zincins'), catalytic domain"/>
    <property type="match status" value="1"/>
</dbReference>
<keyword evidence="9 15" id="KW-0482">Metalloprotease</keyword>
<gene>
    <name evidence="19" type="ORF">EV356DRAFT_523970</name>
</gene>
<comment type="cofactor">
    <cofactor evidence="14 15">
        <name>Zn(2+)</name>
        <dbReference type="ChEBI" id="CHEBI:29105"/>
    </cofactor>
    <text evidence="14 15">Binds 1 zinc ion per subunit.</text>
</comment>
<feature type="domain" description="Peptidase M48" evidence="17">
    <location>
        <begin position="231"/>
        <end position="431"/>
    </location>
</feature>
<evidence type="ECO:0000256" key="9">
    <source>
        <dbReference type="ARBA" id="ARBA00023049"/>
    </source>
</evidence>
<name>A0A6A6HNC2_VIRVR</name>
<keyword evidence="5 15" id="KW-0378">Hydrolase</keyword>
<keyword evidence="2 15" id="KW-0645">Protease</keyword>
<feature type="binding site" evidence="14">
    <location>
        <position position="302"/>
    </location>
    <ligand>
        <name>Zn(2+)</name>
        <dbReference type="ChEBI" id="CHEBI:29105"/>
        <note>catalytic</note>
    </ligand>
</feature>
<dbReference type="PANTHER" id="PTHR10120">
    <property type="entry name" value="CAAX PRENYL PROTEASE 1"/>
    <property type="match status" value="1"/>
</dbReference>
<sequence>MDYLRRFASWLDRPLFPWKRLVMSFSLGHFALENYIAWRQYRVLCQTKVPKALESEIDQKTYDKSQAYGRAKAKFGLVSGIWGQTKEMAIIYYNLYPKLWSLAGVGLTYILPASWRGEITQSLLFIFAYSFAETILSLPLSYYHTFVLEEHYGFNKQTLGLWISDMLKGQALGIAFGVPLGSAFLWIIQRTGDVFFAYIWLFMLAVQIVGVTIYPVFIVPLFNKLTPLEPGPLREKVEALAEKLKFPLSELQVIDGSKRSAHSNAYFTGLPFLKKKIVLYDTLIEKSEDREVEAVLAHELGHWSLGHVPRLLLISQVQTFYIFLLFSVFIRNKSMYTDFGFTKEQPIIIGLILFNGILSPTEPVIQLLMHMLTRKYEYEADAFSKRLNYSYDLGRSLIKLQVQNLSTMDADWMYSSYHYSHPILTERLRAIGWERQKDGAEADKKQTDGDLDAYTKADRASGREL</sequence>
<evidence type="ECO:0000256" key="13">
    <source>
        <dbReference type="PIRSR" id="PIRSR627057-1"/>
    </source>
</evidence>
<protein>
    <recommendedName>
        <fullName evidence="15">CAAX prenyl protease</fullName>
        <ecNumber evidence="15">3.4.24.84</ecNumber>
    </recommendedName>
</protein>
<feature type="region of interest" description="Disordered" evidence="16">
    <location>
        <begin position="439"/>
        <end position="465"/>
    </location>
</feature>
<feature type="domain" description="CAAX prenyl protease 1 N-terminal" evidence="18">
    <location>
        <begin position="40"/>
        <end position="224"/>
    </location>
</feature>
<reference evidence="19" key="1">
    <citation type="journal article" date="2020" name="Stud. Mycol.">
        <title>101 Dothideomycetes genomes: a test case for predicting lifestyles and emergence of pathogens.</title>
        <authorList>
            <person name="Haridas S."/>
            <person name="Albert R."/>
            <person name="Binder M."/>
            <person name="Bloem J."/>
            <person name="Labutti K."/>
            <person name="Salamov A."/>
            <person name="Andreopoulos B."/>
            <person name="Baker S."/>
            <person name="Barry K."/>
            <person name="Bills G."/>
            <person name="Bluhm B."/>
            <person name="Cannon C."/>
            <person name="Castanera R."/>
            <person name="Culley D."/>
            <person name="Daum C."/>
            <person name="Ezra D."/>
            <person name="Gonzalez J."/>
            <person name="Henrissat B."/>
            <person name="Kuo A."/>
            <person name="Liang C."/>
            <person name="Lipzen A."/>
            <person name="Lutzoni F."/>
            <person name="Magnuson J."/>
            <person name="Mondo S."/>
            <person name="Nolan M."/>
            <person name="Ohm R."/>
            <person name="Pangilinan J."/>
            <person name="Park H.-J."/>
            <person name="Ramirez L."/>
            <person name="Alfaro M."/>
            <person name="Sun H."/>
            <person name="Tritt A."/>
            <person name="Yoshinaga Y."/>
            <person name="Zwiers L.-H."/>
            <person name="Turgeon B."/>
            <person name="Goodwin S."/>
            <person name="Spatafora J."/>
            <person name="Crous P."/>
            <person name="Grigoriev I."/>
        </authorList>
    </citation>
    <scope>NUCLEOTIDE SEQUENCE</scope>
    <source>
        <strain evidence="19">Tuck. ex Michener</strain>
    </source>
</reference>
<feature type="transmembrane region" description="Helical" evidence="15">
    <location>
        <begin position="90"/>
        <end position="111"/>
    </location>
</feature>
<evidence type="ECO:0000256" key="12">
    <source>
        <dbReference type="ARBA" id="ARBA00060927"/>
    </source>
</evidence>
<evidence type="ECO:0000313" key="19">
    <source>
        <dbReference type="EMBL" id="KAF2239349.1"/>
    </source>
</evidence>
<evidence type="ECO:0000313" key="20">
    <source>
        <dbReference type="Proteomes" id="UP000800092"/>
    </source>
</evidence>
<dbReference type="Pfam" id="PF16491">
    <property type="entry name" value="Peptidase_M48_N"/>
    <property type="match status" value="1"/>
</dbReference>
<evidence type="ECO:0000256" key="5">
    <source>
        <dbReference type="ARBA" id="ARBA00022801"/>
    </source>
</evidence>
<dbReference type="AlphaFoldDB" id="A0A6A6HNC2"/>
<dbReference type="InterPro" id="IPR027057">
    <property type="entry name" value="CAXX_Prtase_1"/>
</dbReference>
<dbReference type="OrthoDB" id="360839at2759"/>
<dbReference type="EC" id="3.4.24.84" evidence="15"/>
<keyword evidence="4 14" id="KW-0479">Metal-binding</keyword>
<feature type="binding site" evidence="14">
    <location>
        <position position="298"/>
    </location>
    <ligand>
        <name>Zn(2+)</name>
        <dbReference type="ChEBI" id="CHEBI:29105"/>
        <note>catalytic</note>
    </ligand>
</feature>
<keyword evidence="3 15" id="KW-0812">Transmembrane</keyword>
<keyword evidence="6 15" id="KW-0256">Endoplasmic reticulum</keyword>
<evidence type="ECO:0000256" key="4">
    <source>
        <dbReference type="ARBA" id="ARBA00022723"/>
    </source>
</evidence>
<evidence type="ECO:0000256" key="7">
    <source>
        <dbReference type="ARBA" id="ARBA00022833"/>
    </source>
</evidence>
<dbReference type="GO" id="GO:0071586">
    <property type="term" value="P:CAAX-box protein processing"/>
    <property type="evidence" value="ECO:0007669"/>
    <property type="project" value="UniProtKB-UniRule"/>
</dbReference>
<dbReference type="GO" id="GO:0004222">
    <property type="term" value="F:metalloendopeptidase activity"/>
    <property type="evidence" value="ECO:0007669"/>
    <property type="project" value="UniProtKB-UniRule"/>
</dbReference>
<keyword evidence="10 15" id="KW-0472">Membrane</keyword>
<keyword evidence="8 15" id="KW-1133">Transmembrane helix</keyword>
<dbReference type="EMBL" id="ML991773">
    <property type="protein sequence ID" value="KAF2239349.1"/>
    <property type="molecule type" value="Genomic_DNA"/>
</dbReference>
<evidence type="ECO:0000256" key="2">
    <source>
        <dbReference type="ARBA" id="ARBA00022670"/>
    </source>
</evidence>
<evidence type="ECO:0000256" key="3">
    <source>
        <dbReference type="ARBA" id="ARBA00022692"/>
    </source>
</evidence>
<comment type="function">
    <text evidence="15">Proteolytically removes the C-terminal three residues of farnesylated proteins.</text>
</comment>
<evidence type="ECO:0000259" key="17">
    <source>
        <dbReference type="Pfam" id="PF01435"/>
    </source>
</evidence>
<evidence type="ECO:0000259" key="18">
    <source>
        <dbReference type="Pfam" id="PF16491"/>
    </source>
</evidence>
<organism evidence="19 20">
    <name type="scientific">Viridothelium virens</name>
    <name type="common">Speckled blister lichen</name>
    <name type="synonym">Trypethelium virens</name>
    <dbReference type="NCBI Taxonomy" id="1048519"/>
    <lineage>
        <taxon>Eukaryota</taxon>
        <taxon>Fungi</taxon>
        <taxon>Dikarya</taxon>
        <taxon>Ascomycota</taxon>
        <taxon>Pezizomycotina</taxon>
        <taxon>Dothideomycetes</taxon>
        <taxon>Dothideomycetes incertae sedis</taxon>
        <taxon>Trypetheliales</taxon>
        <taxon>Trypetheliaceae</taxon>
        <taxon>Viridothelium</taxon>
    </lineage>
</organism>
<evidence type="ECO:0000256" key="10">
    <source>
        <dbReference type="ARBA" id="ARBA00023136"/>
    </source>
</evidence>
<comment type="subcellular location">
    <subcellularLocation>
        <location evidence="1 15">Endoplasmic reticulum membrane</location>
        <topology evidence="1 15">Multi-pass membrane protein</topology>
    </subcellularLocation>
</comment>
<feature type="transmembrane region" description="Helical" evidence="15">
    <location>
        <begin position="311"/>
        <end position="330"/>
    </location>
</feature>
<feature type="transmembrane region" description="Helical" evidence="15">
    <location>
        <begin position="195"/>
        <end position="222"/>
    </location>
</feature>
<accession>A0A6A6HNC2</accession>
<feature type="active site" evidence="13">
    <location>
        <position position="299"/>
    </location>
</feature>
<feature type="active site" description="Proton donor" evidence="13">
    <location>
        <position position="381"/>
    </location>
</feature>
<evidence type="ECO:0000256" key="6">
    <source>
        <dbReference type="ARBA" id="ARBA00022824"/>
    </source>
</evidence>
<dbReference type="InterPro" id="IPR032456">
    <property type="entry name" value="Peptidase_M48_N"/>
</dbReference>
<evidence type="ECO:0000256" key="15">
    <source>
        <dbReference type="RuleBase" id="RU366005"/>
    </source>
</evidence>
<dbReference type="Proteomes" id="UP000800092">
    <property type="component" value="Unassembled WGS sequence"/>
</dbReference>
<proteinExistence type="inferred from homology"/>
<feature type="transmembrane region" description="Helical" evidence="15">
    <location>
        <begin position="123"/>
        <end position="143"/>
    </location>
</feature>
<feature type="binding site" evidence="14">
    <location>
        <position position="377"/>
    </location>
    <ligand>
        <name>Zn(2+)</name>
        <dbReference type="ChEBI" id="CHEBI:29105"/>
        <note>catalytic</note>
    </ligand>
</feature>
<comment type="similarity">
    <text evidence="12 15">Belongs to the peptidase M48A family.</text>
</comment>
<evidence type="ECO:0000256" key="16">
    <source>
        <dbReference type="SAM" id="MobiDB-lite"/>
    </source>
</evidence>
<dbReference type="CDD" id="cd07343">
    <property type="entry name" value="M48A_Zmpste24p_like"/>
    <property type="match status" value="1"/>
</dbReference>
<dbReference type="GO" id="GO:0005789">
    <property type="term" value="C:endoplasmic reticulum membrane"/>
    <property type="evidence" value="ECO:0007669"/>
    <property type="project" value="UniProtKB-SubCell"/>
</dbReference>
<evidence type="ECO:0000256" key="11">
    <source>
        <dbReference type="ARBA" id="ARBA00044456"/>
    </source>
</evidence>
<keyword evidence="20" id="KW-1185">Reference proteome</keyword>
<comment type="catalytic activity">
    <reaction evidence="11 15">
        <text>Hydrolyzes the peptide bond -P2-(S-farnesyl or geranylgeranyl)C-P1'-P2'-P3'-COOH where P1' and P2' are amino acids with aliphatic side chains and P3' is any C-terminal residue.</text>
        <dbReference type="EC" id="3.4.24.84"/>
    </reaction>
</comment>
<evidence type="ECO:0000256" key="14">
    <source>
        <dbReference type="PIRSR" id="PIRSR627057-2"/>
    </source>
</evidence>
<feature type="transmembrane region" description="Helical" evidence="15">
    <location>
        <begin position="169"/>
        <end position="188"/>
    </location>
</feature>
<dbReference type="FunFam" id="3.30.2010.10:FF:000002">
    <property type="entry name" value="CAAX prenyl protease"/>
    <property type="match status" value="1"/>
</dbReference>
<dbReference type="Pfam" id="PF01435">
    <property type="entry name" value="Peptidase_M48"/>
    <property type="match status" value="1"/>
</dbReference>